<dbReference type="VEuPathDB" id="MicrosporidiaDB:H312_01591"/>
<accession>A0A059F1Z2</accession>
<dbReference type="HOGENOM" id="CLU_044348_6_0_1"/>
<reference evidence="2 3" key="2">
    <citation type="submission" date="2014-03" db="EMBL/GenBank/DDBJ databases">
        <title>The Genome Sequence of Anncaliia algerae insect isolate PRA339.</title>
        <authorList>
            <consortium name="The Broad Institute Genome Sequencing Platform"/>
            <consortium name="The Broad Institute Genome Sequencing Center for Infectious Disease"/>
            <person name="Cuomo C."/>
            <person name="Becnel J."/>
            <person name="Sanscrainte N."/>
            <person name="Walker B."/>
            <person name="Young S.K."/>
            <person name="Zeng Q."/>
            <person name="Gargeya S."/>
            <person name="Fitzgerald M."/>
            <person name="Haas B."/>
            <person name="Abouelleil A."/>
            <person name="Alvarado L."/>
            <person name="Arachchi H.M."/>
            <person name="Berlin A.M."/>
            <person name="Chapman S.B."/>
            <person name="Dewar J."/>
            <person name="Goldberg J."/>
            <person name="Griggs A."/>
            <person name="Gujja S."/>
            <person name="Hansen M."/>
            <person name="Howarth C."/>
            <person name="Imamovic A."/>
            <person name="Larimer J."/>
            <person name="McCowan C."/>
            <person name="Murphy C."/>
            <person name="Neiman D."/>
            <person name="Pearson M."/>
            <person name="Priest M."/>
            <person name="Roberts A."/>
            <person name="Saif S."/>
            <person name="Shea T."/>
            <person name="Sisk P."/>
            <person name="Sykes S."/>
            <person name="Wortman J."/>
            <person name="Nusbaum C."/>
            <person name="Birren B."/>
        </authorList>
    </citation>
    <scope>NUCLEOTIDE SEQUENCE [LARGE SCALE GENOMIC DNA]</scope>
    <source>
        <strain evidence="2 3">PRA339</strain>
    </source>
</reference>
<name>A0A059F1Z2_9MICR</name>
<evidence type="ECO:0000259" key="1">
    <source>
        <dbReference type="Pfam" id="PF12762"/>
    </source>
</evidence>
<dbReference type="InterPro" id="IPR053164">
    <property type="entry name" value="IS1016-like_transposase"/>
</dbReference>
<gene>
    <name evidence="2" type="ORF">H312_01591</name>
</gene>
<protein>
    <recommendedName>
        <fullName evidence="1">ISXO2-like transposase domain-containing protein</fullName>
    </recommendedName>
</protein>
<sequence>SKNRNIETLQNVIERYVVPGSIICTDCRKAYNDACLNVNFEHQTVNHLKFFEDPDKGVHRNTIEGNNKVLKHVTKTITEPKKH</sequence>
<dbReference type="EMBL" id="KK365154">
    <property type="protein sequence ID" value="KCZ80986.1"/>
    <property type="molecule type" value="Genomic_DNA"/>
</dbReference>
<dbReference type="PANTHER" id="PTHR47163">
    <property type="entry name" value="DDE_TNP_IS1595 DOMAIN-CONTAINING PROTEIN"/>
    <property type="match status" value="1"/>
</dbReference>
<dbReference type="Proteomes" id="UP000030655">
    <property type="component" value="Unassembled WGS sequence"/>
</dbReference>
<feature type="domain" description="ISXO2-like transposase" evidence="1">
    <location>
        <begin position="2"/>
        <end position="75"/>
    </location>
</feature>
<keyword evidence="3" id="KW-1185">Reference proteome</keyword>
<evidence type="ECO:0000313" key="2">
    <source>
        <dbReference type="EMBL" id="KCZ80986.1"/>
    </source>
</evidence>
<organism evidence="2 3">
    <name type="scientific">Anncaliia algerae PRA339</name>
    <dbReference type="NCBI Taxonomy" id="1288291"/>
    <lineage>
        <taxon>Eukaryota</taxon>
        <taxon>Fungi</taxon>
        <taxon>Fungi incertae sedis</taxon>
        <taxon>Microsporidia</taxon>
        <taxon>Tubulinosematoidea</taxon>
        <taxon>Tubulinosematidae</taxon>
        <taxon>Anncaliia</taxon>
    </lineage>
</organism>
<reference evidence="3" key="1">
    <citation type="submission" date="2013-02" db="EMBL/GenBank/DDBJ databases">
        <authorList>
            <consortium name="The Broad Institute Genome Sequencing Platform"/>
            <person name="Cuomo C."/>
            <person name="Becnel J."/>
            <person name="Sanscrainte N."/>
            <person name="Walker B."/>
            <person name="Young S.K."/>
            <person name="Zeng Q."/>
            <person name="Gargeya S."/>
            <person name="Fitzgerald M."/>
            <person name="Haas B."/>
            <person name="Abouelleil A."/>
            <person name="Alvarado L."/>
            <person name="Arachchi H.M."/>
            <person name="Berlin A.M."/>
            <person name="Chapman S.B."/>
            <person name="Dewar J."/>
            <person name="Goldberg J."/>
            <person name="Griggs A."/>
            <person name="Gujja S."/>
            <person name="Hansen M."/>
            <person name="Howarth C."/>
            <person name="Imamovic A."/>
            <person name="Larimer J."/>
            <person name="McCowan C."/>
            <person name="Murphy C."/>
            <person name="Neiman D."/>
            <person name="Pearson M."/>
            <person name="Priest M."/>
            <person name="Roberts A."/>
            <person name="Saif S."/>
            <person name="Shea T."/>
            <person name="Sisk P."/>
            <person name="Sykes S."/>
            <person name="Wortman J."/>
            <person name="Nusbaum C."/>
            <person name="Birren B."/>
        </authorList>
    </citation>
    <scope>NUCLEOTIDE SEQUENCE [LARGE SCALE GENOMIC DNA]</scope>
    <source>
        <strain evidence="3">PRA339</strain>
    </source>
</reference>
<dbReference type="InterPro" id="IPR024445">
    <property type="entry name" value="Tnp_ISXO2-like"/>
</dbReference>
<feature type="non-terminal residue" evidence="2">
    <location>
        <position position="1"/>
    </location>
</feature>
<dbReference type="Pfam" id="PF12762">
    <property type="entry name" value="DDE_Tnp_IS1595"/>
    <property type="match status" value="1"/>
</dbReference>
<dbReference type="PANTHER" id="PTHR47163:SF2">
    <property type="entry name" value="SI:DKEY-17M8.2"/>
    <property type="match status" value="1"/>
</dbReference>
<proteinExistence type="predicted"/>
<evidence type="ECO:0000313" key="3">
    <source>
        <dbReference type="Proteomes" id="UP000030655"/>
    </source>
</evidence>
<dbReference type="AlphaFoldDB" id="A0A059F1Z2"/>